<dbReference type="OrthoDB" id="3748531at2"/>
<protein>
    <submittedName>
        <fullName evidence="3">Uncharacterized protein DUF1707</fullName>
    </submittedName>
</protein>
<dbReference type="Pfam" id="PF08044">
    <property type="entry name" value="DUF1707"/>
    <property type="match status" value="1"/>
</dbReference>
<keyword evidence="1" id="KW-0812">Transmembrane</keyword>
<evidence type="ECO:0000313" key="4">
    <source>
        <dbReference type="Proteomes" id="UP000316706"/>
    </source>
</evidence>
<sequence>MTHAHDRTRASDHDRDTTVQRLGDALCDGAIDTTEHERRVERALTATTLADLQSLTADLPASRTARDRAETARRTAEAEADKRAWRDEWGYWAGGAVLMTAIWAFSSLRAGEWKHYWPAIPLAVWAAILISYAIWPARDDD</sequence>
<dbReference type="InterPro" id="IPR012551">
    <property type="entry name" value="DUF1707_SHOCT-like"/>
</dbReference>
<keyword evidence="1" id="KW-0472">Membrane</keyword>
<dbReference type="Proteomes" id="UP000316706">
    <property type="component" value="Unassembled WGS sequence"/>
</dbReference>
<feature type="domain" description="DUF1707" evidence="2">
    <location>
        <begin position="8"/>
        <end position="60"/>
    </location>
</feature>
<dbReference type="PANTHER" id="PTHR40763">
    <property type="entry name" value="MEMBRANE PROTEIN-RELATED"/>
    <property type="match status" value="1"/>
</dbReference>
<evidence type="ECO:0000259" key="2">
    <source>
        <dbReference type="Pfam" id="PF08044"/>
    </source>
</evidence>
<gene>
    <name evidence="3" type="ORF">FHX41_2955</name>
</gene>
<comment type="caution">
    <text evidence="3">The sequence shown here is derived from an EMBL/GenBank/DDBJ whole genome shotgun (WGS) entry which is preliminary data.</text>
</comment>
<organism evidence="3 4">
    <name type="scientific">Actinomadura hallensis</name>
    <dbReference type="NCBI Taxonomy" id="337895"/>
    <lineage>
        <taxon>Bacteria</taxon>
        <taxon>Bacillati</taxon>
        <taxon>Actinomycetota</taxon>
        <taxon>Actinomycetes</taxon>
        <taxon>Streptosporangiales</taxon>
        <taxon>Thermomonosporaceae</taxon>
        <taxon>Actinomadura</taxon>
    </lineage>
</organism>
<dbReference type="EMBL" id="VFPO01000001">
    <property type="protein sequence ID" value="TQM69265.1"/>
    <property type="molecule type" value="Genomic_DNA"/>
</dbReference>
<keyword evidence="4" id="KW-1185">Reference proteome</keyword>
<reference evidence="3 4" key="1">
    <citation type="submission" date="2019-06" db="EMBL/GenBank/DDBJ databases">
        <title>Sequencing the genomes of 1000 actinobacteria strains.</title>
        <authorList>
            <person name="Klenk H.-P."/>
        </authorList>
    </citation>
    <scope>NUCLEOTIDE SEQUENCE [LARGE SCALE GENOMIC DNA]</scope>
    <source>
        <strain evidence="3 4">DSM 45043</strain>
    </source>
</reference>
<dbReference type="PANTHER" id="PTHR40763:SF5">
    <property type="entry name" value="MEMBRANE PROTEIN"/>
    <property type="match status" value="1"/>
</dbReference>
<evidence type="ECO:0000313" key="3">
    <source>
        <dbReference type="EMBL" id="TQM69265.1"/>
    </source>
</evidence>
<name>A0A543IFA2_9ACTN</name>
<dbReference type="AlphaFoldDB" id="A0A543IFA2"/>
<dbReference type="RefSeq" id="WP_141969291.1">
    <property type="nucleotide sequence ID" value="NZ_VFPO01000001.1"/>
</dbReference>
<keyword evidence="1" id="KW-1133">Transmembrane helix</keyword>
<feature type="transmembrane region" description="Helical" evidence="1">
    <location>
        <begin position="116"/>
        <end position="135"/>
    </location>
</feature>
<feature type="transmembrane region" description="Helical" evidence="1">
    <location>
        <begin position="89"/>
        <end position="110"/>
    </location>
</feature>
<proteinExistence type="predicted"/>
<accession>A0A543IFA2</accession>
<evidence type="ECO:0000256" key="1">
    <source>
        <dbReference type="SAM" id="Phobius"/>
    </source>
</evidence>